<dbReference type="InterPro" id="IPR019442">
    <property type="entry name" value="THADA/TRM732_DUF2428"/>
</dbReference>
<dbReference type="InterPro" id="IPR016024">
    <property type="entry name" value="ARM-type_fold"/>
</dbReference>
<dbReference type="Pfam" id="PF10350">
    <property type="entry name" value="DUF2428"/>
    <property type="match status" value="1"/>
</dbReference>
<evidence type="ECO:0000313" key="5">
    <source>
        <dbReference type="EMBL" id="KAL0491402.1"/>
    </source>
</evidence>
<evidence type="ECO:0008006" key="7">
    <source>
        <dbReference type="Google" id="ProtNLM"/>
    </source>
</evidence>
<feature type="domain" description="DUF2428" evidence="3">
    <location>
        <begin position="262"/>
        <end position="510"/>
    </location>
</feature>
<feature type="domain" description="tRNA (32-2'-O)-methyltransferase regulator THADA-like C-terminal TPR repeats region" evidence="4">
    <location>
        <begin position="512"/>
        <end position="660"/>
    </location>
</feature>
<gene>
    <name evidence="5" type="ORF">AKO1_002418</name>
</gene>
<keyword evidence="6" id="KW-1185">Reference proteome</keyword>
<evidence type="ECO:0000313" key="6">
    <source>
        <dbReference type="Proteomes" id="UP001431209"/>
    </source>
</evidence>
<dbReference type="PANTHER" id="PTHR14387">
    <property type="entry name" value="THADA/DEATH RECEPTOR INTERACTING PROTEIN"/>
    <property type="match status" value="1"/>
</dbReference>
<dbReference type="EMBL" id="JAOPGA020001797">
    <property type="protein sequence ID" value="KAL0491402.1"/>
    <property type="molecule type" value="Genomic_DNA"/>
</dbReference>
<dbReference type="Proteomes" id="UP001431209">
    <property type="component" value="Unassembled WGS sequence"/>
</dbReference>
<comment type="caution">
    <text evidence="5">The sequence shown here is derived from an EMBL/GenBank/DDBJ whole genome shotgun (WGS) entry which is preliminary data.</text>
</comment>
<evidence type="ECO:0000256" key="2">
    <source>
        <dbReference type="ARBA" id="ARBA00022694"/>
    </source>
</evidence>
<sequence>YQFTSLSNRFFKRLRDSSYKIYNAFERAGDLRSLQNSSAADCVAYRNMMQFMSQLVINLQNQIYPSCTHDKLMLVIELYKTIIVTFHQPCIRLTCDLFHPNLITNLLNTFLDCWDKVRESLFELLVLMPSPLPCYETVHRAQSLANCARNLITSARQRESDAGALMIRLLFKKYVALGWHCSSDLILSNGGDDDPCDHVDLRFANELVKRLQESTRRVELDLFQITTQHALIGPLLCIRNVILEINLATCNVDAWKPTIAVLIDTIIKGCELAVKVISQSSNQDDQDESIHVDCRGHVYFDDNQQQADFGRVHALTVNCWLAVKECCMLLGTITSRIPLLSNRSDQLSDRCLLDMSQVVRMGQVFIHILLTTKHNGAIEKGQVGFQMLCKHLLMSDVQCLSELPSSWLDQVLLLLIRHDTSILRRSAGVPYVVIALLKAEPSHLPRQLLPRTMKFLFQLCGHDQLDHVRVHALNVIKMIFYDASLASHITQYVELGFIQSLDGFESKSWAVRNSSLMCYTALMQRALGNKKEKTVNHGLTSREFFSRYPTIRPSLISRLHVAVNHVDSLHFSLVPSLLLLSRLKPSADMDGDDDRDDELASLVANCANNKHYMARTVAAKALVPFIEMNRADEFVMSLFVRMDHDAIDANTLHGLLLEVYQFCKQDDYRHHHSHWMDQVLSRLQALIISNPCHVSRGVCFKMISRMLPNVDVSHDELESLMNAVVNHSLYTSHNLGTPVMLEHATRLLIDASIARNDCNRTCKLINELIIHPSFYVRVMTFRHLIARVDRMSFLNHANHSAFQSLLIQRIILMEKNVNGIRYGLCLLHTLYHNATLALESPDVIWNAVVPLAHHSNTFIREHAISFMGWLVRSCNDDQSDQLAQLLISCRSSTQMPHVRSACQRAIRYSGWLSSSNAHLRTTAWQCCVWLLQDEEQSIRNETSQTCAIVLRLLRQPVHKESQVDRVLEYSIKQAGFMQPLLYQLEEELQDVVQVDESPLFDKEPDNVYVDRMFLSQLSADLMTDLSDQDKKELEAELVRRITCALDLIKNKKNVYCVGDVSNNSQLFCSLYPCVLGLRALNCGQALKSVGAMMIQVCPDMNSQIRDLFDDRIAFKNLLFTIPHE</sequence>
<dbReference type="GO" id="GO:0030488">
    <property type="term" value="P:tRNA methylation"/>
    <property type="evidence" value="ECO:0007669"/>
    <property type="project" value="TreeGrafter"/>
</dbReference>
<accession>A0AAW2ZNG9</accession>
<evidence type="ECO:0000259" key="3">
    <source>
        <dbReference type="Pfam" id="PF10350"/>
    </source>
</evidence>
<dbReference type="Pfam" id="PF25151">
    <property type="entry name" value="TPR_Trm732_C"/>
    <property type="match status" value="1"/>
</dbReference>
<dbReference type="InterPro" id="IPR056842">
    <property type="entry name" value="THADA-like_TPR_C"/>
</dbReference>
<dbReference type="SUPFAM" id="SSF48371">
    <property type="entry name" value="ARM repeat"/>
    <property type="match status" value="1"/>
</dbReference>
<reference evidence="5 6" key="1">
    <citation type="submission" date="2024-03" db="EMBL/GenBank/DDBJ databases">
        <title>The Acrasis kona genome and developmental transcriptomes reveal deep origins of eukaryotic multicellular pathways.</title>
        <authorList>
            <person name="Sheikh S."/>
            <person name="Fu C.-J."/>
            <person name="Brown M.W."/>
            <person name="Baldauf S.L."/>
        </authorList>
    </citation>
    <scope>NUCLEOTIDE SEQUENCE [LARGE SCALE GENOMIC DNA]</scope>
    <source>
        <strain evidence="5 6">ATCC MYA-3509</strain>
    </source>
</reference>
<evidence type="ECO:0000256" key="1">
    <source>
        <dbReference type="ARBA" id="ARBA00010409"/>
    </source>
</evidence>
<dbReference type="InterPro" id="IPR051954">
    <property type="entry name" value="tRNA_methyltransferase_THADA"/>
</dbReference>
<organism evidence="5 6">
    <name type="scientific">Acrasis kona</name>
    <dbReference type="NCBI Taxonomy" id="1008807"/>
    <lineage>
        <taxon>Eukaryota</taxon>
        <taxon>Discoba</taxon>
        <taxon>Heterolobosea</taxon>
        <taxon>Tetramitia</taxon>
        <taxon>Eutetramitia</taxon>
        <taxon>Acrasidae</taxon>
        <taxon>Acrasis</taxon>
    </lineage>
</organism>
<name>A0AAW2ZNG9_9EUKA</name>
<feature type="non-terminal residue" evidence="5">
    <location>
        <position position="1"/>
    </location>
</feature>
<comment type="similarity">
    <text evidence="1">Belongs to the THADA family.</text>
</comment>
<protein>
    <recommendedName>
        <fullName evidence="7">DUF2428 domain-containing protein</fullName>
    </recommendedName>
</protein>
<dbReference type="GO" id="GO:0005829">
    <property type="term" value="C:cytosol"/>
    <property type="evidence" value="ECO:0007669"/>
    <property type="project" value="TreeGrafter"/>
</dbReference>
<dbReference type="AlphaFoldDB" id="A0AAW2ZNG9"/>
<dbReference type="PANTHER" id="PTHR14387:SF0">
    <property type="entry name" value="DUF2428 DOMAIN-CONTAINING PROTEIN"/>
    <property type="match status" value="1"/>
</dbReference>
<keyword evidence="2" id="KW-0819">tRNA processing</keyword>
<evidence type="ECO:0000259" key="4">
    <source>
        <dbReference type="Pfam" id="PF25151"/>
    </source>
</evidence>
<proteinExistence type="inferred from homology"/>